<feature type="compositionally biased region" description="Pro residues" evidence="1">
    <location>
        <begin position="673"/>
        <end position="684"/>
    </location>
</feature>
<keyword evidence="2" id="KW-1133">Transmembrane helix</keyword>
<protein>
    <submittedName>
        <fullName evidence="4">Uncharacterized protein</fullName>
    </submittedName>
</protein>
<feature type="compositionally biased region" description="Pro residues" evidence="1">
    <location>
        <begin position="627"/>
        <end position="638"/>
    </location>
</feature>
<feature type="region of interest" description="Disordered" evidence="1">
    <location>
        <begin position="408"/>
        <end position="731"/>
    </location>
</feature>
<evidence type="ECO:0000313" key="5">
    <source>
        <dbReference type="Proteomes" id="UP000053593"/>
    </source>
</evidence>
<dbReference type="Proteomes" id="UP000053593">
    <property type="component" value="Unassembled WGS sequence"/>
</dbReference>
<organism evidence="4 5">
    <name type="scientific">Collybiopsis luxurians FD-317 M1</name>
    <dbReference type="NCBI Taxonomy" id="944289"/>
    <lineage>
        <taxon>Eukaryota</taxon>
        <taxon>Fungi</taxon>
        <taxon>Dikarya</taxon>
        <taxon>Basidiomycota</taxon>
        <taxon>Agaricomycotina</taxon>
        <taxon>Agaricomycetes</taxon>
        <taxon>Agaricomycetidae</taxon>
        <taxon>Agaricales</taxon>
        <taxon>Marasmiineae</taxon>
        <taxon>Omphalotaceae</taxon>
        <taxon>Collybiopsis</taxon>
        <taxon>Collybiopsis luxurians</taxon>
    </lineage>
</organism>
<feature type="region of interest" description="Disordered" evidence="1">
    <location>
        <begin position="765"/>
        <end position="842"/>
    </location>
</feature>
<feature type="compositionally biased region" description="Polar residues" evidence="1">
    <location>
        <begin position="408"/>
        <end position="418"/>
    </location>
</feature>
<feature type="region of interest" description="Disordered" evidence="1">
    <location>
        <begin position="336"/>
        <end position="357"/>
    </location>
</feature>
<reference evidence="4 5" key="1">
    <citation type="submission" date="2014-04" db="EMBL/GenBank/DDBJ databases">
        <title>Evolutionary Origins and Diversification of the Mycorrhizal Mutualists.</title>
        <authorList>
            <consortium name="DOE Joint Genome Institute"/>
            <consortium name="Mycorrhizal Genomics Consortium"/>
            <person name="Kohler A."/>
            <person name="Kuo A."/>
            <person name="Nagy L.G."/>
            <person name="Floudas D."/>
            <person name="Copeland A."/>
            <person name="Barry K.W."/>
            <person name="Cichocki N."/>
            <person name="Veneault-Fourrey C."/>
            <person name="LaButti K."/>
            <person name="Lindquist E.A."/>
            <person name="Lipzen A."/>
            <person name="Lundell T."/>
            <person name="Morin E."/>
            <person name="Murat C."/>
            <person name="Riley R."/>
            <person name="Ohm R."/>
            <person name="Sun H."/>
            <person name="Tunlid A."/>
            <person name="Henrissat B."/>
            <person name="Grigoriev I.V."/>
            <person name="Hibbett D.S."/>
            <person name="Martin F."/>
        </authorList>
    </citation>
    <scope>NUCLEOTIDE SEQUENCE [LARGE SCALE GENOMIC DNA]</scope>
    <source>
        <strain evidence="4 5">FD-317 M1</strain>
    </source>
</reference>
<dbReference type="AlphaFoldDB" id="A0A0D0CI49"/>
<feature type="signal peptide" evidence="3">
    <location>
        <begin position="1"/>
        <end position="21"/>
    </location>
</feature>
<dbReference type="HOGENOM" id="CLU_338028_0_0_1"/>
<feature type="compositionally biased region" description="Basic residues" evidence="1">
    <location>
        <begin position="685"/>
        <end position="694"/>
    </location>
</feature>
<gene>
    <name evidence="4" type="ORF">GYMLUDRAFT_45759</name>
</gene>
<keyword evidence="5" id="KW-1185">Reference proteome</keyword>
<feature type="compositionally biased region" description="Polar residues" evidence="1">
    <location>
        <begin position="714"/>
        <end position="731"/>
    </location>
</feature>
<feature type="compositionally biased region" description="Pro residues" evidence="1">
    <location>
        <begin position="543"/>
        <end position="553"/>
    </location>
</feature>
<evidence type="ECO:0000256" key="2">
    <source>
        <dbReference type="SAM" id="Phobius"/>
    </source>
</evidence>
<name>A0A0D0CI49_9AGAR</name>
<dbReference type="EMBL" id="KN834788">
    <property type="protein sequence ID" value="KIK57957.1"/>
    <property type="molecule type" value="Genomic_DNA"/>
</dbReference>
<evidence type="ECO:0000256" key="3">
    <source>
        <dbReference type="SAM" id="SignalP"/>
    </source>
</evidence>
<feature type="chain" id="PRO_5002207946" evidence="3">
    <location>
        <begin position="22"/>
        <end position="842"/>
    </location>
</feature>
<feature type="compositionally biased region" description="Polar residues" evidence="1">
    <location>
        <begin position="766"/>
        <end position="782"/>
    </location>
</feature>
<sequence>MHLRFYLLFASIALPIADVAGDAGAEASPYSFLNNNQGGSPCDMKSQVEDCPNSGSSKVRDAGPSGIVPRSSPSPNNCTCSNVYFNVWSACLLLTGTANLMVPSNNWTDTCKQQGFEMTNSLSSQSKNQDLPSWAYIELPANQTFNIAQAFSLTSPNSKHNISRIVTPVVVGIAVFTLLFGGFIIWRSKKSGSLQRMWVPVARGLRNGFGTSKITTGSRDQGWVIDRPVESIRELEMLSTSSRRSTGHIRLSSSTSSASLDFVKPGKTTWALPGKNLWKNSSLGRTIRRTADLLPVPWRGGPVTVQSISPPRKFEIDATSARTGRTESTLENYRRGGFRLTGTPTETTESGPPTSRYDYHEIIDAIEEEPEDSDLDLDELNLDDDSTRLISRRDRQASDDVMVISESDNFTVNTPSTQSAAHRIPPSPARPRSDSPIEPIEPPPESPVRNRPQKKWTRRAPPAPDYPAPLPNKSPSYSPPRTNQLLAKSSIDTVLQSSNTSASKTPPSHSSPQRRPLPLPNPHGAASVSSRPTGNPAASQPFVPIPPPPPPSFHPGASISTKPLLHASPNSRPVPLPQRPPQGHPMTHNRNPSSSTDVTSESFPFVSSPPYRSSPLPEEIRIARSGSPPPPPSMPNSPPFFKTQFSNSKSHLGNESAGRSTTGGGVSRSPPAAASPPAPSPPLPHQRHQQHHRLMSLPSTSSLDHGRGPGSPGLSFTSSGLGSAEGHSSNSSFAFAHESGVADHPGYPFEATLANPHTRMHFRNLSVDSLTSLPSARNQPHGQHNHTRSDETDESPVDPALLFPGAVRGARVMGQRSGARGGSGGSGGHAGGGANPTEDVDL</sequence>
<feature type="compositionally biased region" description="Gly residues" evidence="1">
    <location>
        <begin position="819"/>
        <end position="834"/>
    </location>
</feature>
<feature type="region of interest" description="Disordered" evidence="1">
    <location>
        <begin position="43"/>
        <end position="73"/>
    </location>
</feature>
<keyword evidence="2" id="KW-0472">Membrane</keyword>
<keyword evidence="3" id="KW-0732">Signal</keyword>
<feature type="compositionally biased region" description="Pro residues" evidence="1">
    <location>
        <begin position="572"/>
        <end position="583"/>
    </location>
</feature>
<feature type="compositionally biased region" description="Pro residues" evidence="1">
    <location>
        <begin position="461"/>
        <end position="472"/>
    </location>
</feature>
<evidence type="ECO:0000256" key="1">
    <source>
        <dbReference type="SAM" id="MobiDB-lite"/>
    </source>
</evidence>
<proteinExistence type="predicted"/>
<accession>A0A0D0CI49</accession>
<feature type="compositionally biased region" description="Polar residues" evidence="1">
    <location>
        <begin position="588"/>
        <end position="602"/>
    </location>
</feature>
<feature type="compositionally biased region" description="Polar residues" evidence="1">
    <location>
        <begin position="643"/>
        <end position="653"/>
    </location>
</feature>
<feature type="compositionally biased region" description="Low complexity" evidence="1">
    <location>
        <begin position="341"/>
        <end position="355"/>
    </location>
</feature>
<evidence type="ECO:0000313" key="4">
    <source>
        <dbReference type="EMBL" id="KIK57957.1"/>
    </source>
</evidence>
<feature type="compositionally biased region" description="Polar residues" evidence="1">
    <location>
        <begin position="473"/>
        <end position="513"/>
    </location>
</feature>
<feature type="transmembrane region" description="Helical" evidence="2">
    <location>
        <begin position="165"/>
        <end position="186"/>
    </location>
</feature>
<dbReference type="OrthoDB" id="3062174at2759"/>
<keyword evidence="2" id="KW-0812">Transmembrane</keyword>